<dbReference type="Proteomes" id="UP000251889">
    <property type="component" value="Unassembled WGS sequence"/>
</dbReference>
<keyword evidence="2" id="KW-1185">Reference proteome</keyword>
<dbReference type="RefSeq" id="WP_112748205.1">
    <property type="nucleotide sequence ID" value="NZ_QMFY01000009.1"/>
</dbReference>
<proteinExistence type="predicted"/>
<comment type="caution">
    <text evidence="1">The sequence shown here is derived from an EMBL/GenBank/DDBJ whole genome shotgun (WGS) entry which is preliminary data.</text>
</comment>
<reference evidence="1 2" key="1">
    <citation type="submission" date="2018-06" db="EMBL/GenBank/DDBJ databases">
        <title>Chryseolinea flavus sp. nov., a member of the phylum Bacteroidetes isolated from soil.</title>
        <authorList>
            <person name="Li Y."/>
            <person name="Wang J."/>
        </authorList>
    </citation>
    <scope>NUCLEOTIDE SEQUENCE [LARGE SCALE GENOMIC DNA]</scope>
    <source>
        <strain evidence="1 2">SDU1-6</strain>
    </source>
</reference>
<evidence type="ECO:0000313" key="1">
    <source>
        <dbReference type="EMBL" id="RAV99858.1"/>
    </source>
</evidence>
<organism evidence="1 2">
    <name type="scientific">Pseudochryseolinea flava</name>
    <dbReference type="NCBI Taxonomy" id="2059302"/>
    <lineage>
        <taxon>Bacteria</taxon>
        <taxon>Pseudomonadati</taxon>
        <taxon>Bacteroidota</taxon>
        <taxon>Cytophagia</taxon>
        <taxon>Cytophagales</taxon>
        <taxon>Fulvivirgaceae</taxon>
        <taxon>Pseudochryseolinea</taxon>
    </lineage>
</organism>
<dbReference type="OrthoDB" id="5187906at2"/>
<evidence type="ECO:0008006" key="3">
    <source>
        <dbReference type="Google" id="ProtNLM"/>
    </source>
</evidence>
<gene>
    <name evidence="1" type="ORF">DQQ10_17610</name>
</gene>
<evidence type="ECO:0000313" key="2">
    <source>
        <dbReference type="Proteomes" id="UP000251889"/>
    </source>
</evidence>
<accession>A0A364XZQ4</accession>
<dbReference type="EMBL" id="QMFY01000009">
    <property type="protein sequence ID" value="RAV99858.1"/>
    <property type="molecule type" value="Genomic_DNA"/>
</dbReference>
<sequence>MSFITEKRCLECGTAFKGRRDKKYCSDQCRTGYHNRINSDSHEISYMRNVNNALRKNRRILHQLNPYGKTKIDVDTLRARGFNFNYFTNTELQRDGSLYFYCYDQGYHAAAHEILVLVKKKHV</sequence>
<name>A0A364XZQ4_9BACT</name>
<protein>
    <recommendedName>
        <fullName evidence="3">DUF2116 family Zn-ribbon domain-containing protein</fullName>
    </recommendedName>
</protein>
<dbReference type="AlphaFoldDB" id="A0A364XZQ4"/>